<protein>
    <recommendedName>
        <fullName evidence="2">non-specific serine/threonine protein kinase</fullName>
        <ecNumber evidence="2">2.7.11.1</ecNumber>
    </recommendedName>
</protein>
<keyword evidence="9" id="KW-0418">Kinase</keyword>
<comment type="subcellular location">
    <subcellularLocation>
        <location evidence="1">Cell membrane</location>
        <topology evidence="1">Single-pass membrane protein</topology>
    </subcellularLocation>
</comment>
<organism evidence="19 21">
    <name type="scientific">Cannabis sativa</name>
    <name type="common">Hemp</name>
    <name type="synonym">Marijuana</name>
    <dbReference type="NCBI Taxonomy" id="3483"/>
    <lineage>
        <taxon>Eukaryota</taxon>
        <taxon>Viridiplantae</taxon>
        <taxon>Streptophyta</taxon>
        <taxon>Embryophyta</taxon>
        <taxon>Tracheophyta</taxon>
        <taxon>Spermatophyta</taxon>
        <taxon>Magnoliopsida</taxon>
        <taxon>eudicotyledons</taxon>
        <taxon>Gunneridae</taxon>
        <taxon>Pentapetalae</taxon>
        <taxon>rosids</taxon>
        <taxon>fabids</taxon>
        <taxon>Rosales</taxon>
        <taxon>Cannabaceae</taxon>
        <taxon>Cannabis</taxon>
    </lineage>
</organism>
<dbReference type="Pfam" id="PF07714">
    <property type="entry name" value="PK_Tyr_Ser-Thr"/>
    <property type="match status" value="1"/>
</dbReference>
<keyword evidence="22" id="KW-1185">Reference proteome</keyword>
<dbReference type="PROSITE" id="PS00107">
    <property type="entry name" value="PROTEIN_KINASE_ATP"/>
    <property type="match status" value="1"/>
</dbReference>
<comment type="catalytic activity">
    <reaction evidence="13">
        <text>L-threonyl-[protein] + ATP = O-phospho-L-threonyl-[protein] + ADP + H(+)</text>
        <dbReference type="Rhea" id="RHEA:46608"/>
        <dbReference type="Rhea" id="RHEA-COMP:11060"/>
        <dbReference type="Rhea" id="RHEA-COMP:11605"/>
        <dbReference type="ChEBI" id="CHEBI:15378"/>
        <dbReference type="ChEBI" id="CHEBI:30013"/>
        <dbReference type="ChEBI" id="CHEBI:30616"/>
        <dbReference type="ChEBI" id="CHEBI:61977"/>
        <dbReference type="ChEBI" id="CHEBI:456216"/>
        <dbReference type="EC" id="2.7.11.1"/>
    </reaction>
</comment>
<comment type="catalytic activity">
    <reaction evidence="14">
        <text>L-seryl-[protein] + ATP = O-phospho-L-seryl-[protein] + ADP + H(+)</text>
        <dbReference type="Rhea" id="RHEA:17989"/>
        <dbReference type="Rhea" id="RHEA-COMP:9863"/>
        <dbReference type="Rhea" id="RHEA-COMP:11604"/>
        <dbReference type="ChEBI" id="CHEBI:15378"/>
        <dbReference type="ChEBI" id="CHEBI:29999"/>
        <dbReference type="ChEBI" id="CHEBI:30616"/>
        <dbReference type="ChEBI" id="CHEBI:83421"/>
        <dbReference type="ChEBI" id="CHEBI:456216"/>
        <dbReference type="EC" id="2.7.11.1"/>
    </reaction>
</comment>
<dbReference type="Proteomes" id="UP000583929">
    <property type="component" value="Unassembled WGS sequence"/>
</dbReference>
<keyword evidence="7 17" id="KW-0812">Transmembrane</keyword>
<keyword evidence="12 17" id="KW-0472">Membrane</keyword>
<dbReference type="EC" id="2.7.11.1" evidence="2"/>
<evidence type="ECO:0000313" key="21">
    <source>
        <dbReference type="Proteomes" id="UP000525078"/>
    </source>
</evidence>
<comment type="caution">
    <text evidence="19">The sequence shown here is derived from an EMBL/GenBank/DDBJ whole genome shotgun (WGS) entry which is preliminary data.</text>
</comment>
<evidence type="ECO:0000256" key="16">
    <source>
        <dbReference type="SAM" id="MobiDB-lite"/>
    </source>
</evidence>
<dbReference type="GO" id="GO:0005886">
    <property type="term" value="C:plasma membrane"/>
    <property type="evidence" value="ECO:0007669"/>
    <property type="project" value="UniProtKB-SubCell"/>
</dbReference>
<feature type="binding site" evidence="15">
    <location>
        <position position="238"/>
    </location>
    <ligand>
        <name>ATP</name>
        <dbReference type="ChEBI" id="CHEBI:30616"/>
    </ligand>
</feature>
<feature type="compositionally biased region" description="Polar residues" evidence="16">
    <location>
        <begin position="1"/>
        <end position="16"/>
    </location>
</feature>
<feature type="domain" description="Protein kinase" evidence="18">
    <location>
        <begin position="210"/>
        <end position="489"/>
    </location>
</feature>
<evidence type="ECO:0000313" key="22">
    <source>
        <dbReference type="Proteomes" id="UP000583929"/>
    </source>
</evidence>
<evidence type="ECO:0000313" key="20">
    <source>
        <dbReference type="EMBL" id="KAF4399669.1"/>
    </source>
</evidence>
<feature type="region of interest" description="Disordered" evidence="16">
    <location>
        <begin position="107"/>
        <end position="155"/>
    </location>
</feature>
<evidence type="ECO:0000256" key="3">
    <source>
        <dbReference type="ARBA" id="ARBA00022475"/>
    </source>
</evidence>
<dbReference type="PANTHER" id="PTHR47982:SF33">
    <property type="entry name" value="PROLINE-RICH RECEPTOR-LIKE PROTEIN KINASE PERK15"/>
    <property type="match status" value="1"/>
</dbReference>
<evidence type="ECO:0000256" key="13">
    <source>
        <dbReference type="ARBA" id="ARBA00047899"/>
    </source>
</evidence>
<dbReference type="Proteomes" id="UP000525078">
    <property type="component" value="Unassembled WGS sequence"/>
</dbReference>
<feature type="compositionally biased region" description="Pro residues" evidence="16">
    <location>
        <begin position="124"/>
        <end position="135"/>
    </location>
</feature>
<feature type="compositionally biased region" description="Pro residues" evidence="16">
    <location>
        <begin position="18"/>
        <end position="45"/>
    </location>
</feature>
<dbReference type="SUPFAM" id="SSF56112">
    <property type="entry name" value="Protein kinase-like (PK-like)"/>
    <property type="match status" value="1"/>
</dbReference>
<evidence type="ECO:0000256" key="10">
    <source>
        <dbReference type="ARBA" id="ARBA00022840"/>
    </source>
</evidence>
<dbReference type="AlphaFoldDB" id="A0A7J6FP39"/>
<evidence type="ECO:0000256" key="4">
    <source>
        <dbReference type="ARBA" id="ARBA00022527"/>
    </source>
</evidence>
<keyword evidence="4" id="KW-0723">Serine/threonine-protein kinase</keyword>
<keyword evidence="8 15" id="KW-0547">Nucleotide-binding</keyword>
<evidence type="ECO:0000256" key="9">
    <source>
        <dbReference type="ARBA" id="ARBA00022777"/>
    </source>
</evidence>
<evidence type="ECO:0000313" key="19">
    <source>
        <dbReference type="EMBL" id="KAF4372476.1"/>
    </source>
</evidence>
<keyword evidence="6" id="KW-0808">Transferase</keyword>
<feature type="region of interest" description="Disordered" evidence="16">
    <location>
        <begin position="1"/>
        <end position="69"/>
    </location>
</feature>
<dbReference type="InterPro" id="IPR047117">
    <property type="entry name" value="PERK1-13-like"/>
</dbReference>
<evidence type="ECO:0000256" key="2">
    <source>
        <dbReference type="ARBA" id="ARBA00012513"/>
    </source>
</evidence>
<dbReference type="PROSITE" id="PS50011">
    <property type="entry name" value="PROTEIN_KINASE_DOM"/>
    <property type="match status" value="1"/>
</dbReference>
<dbReference type="PROSITE" id="PS00108">
    <property type="entry name" value="PROTEIN_KINASE_ST"/>
    <property type="match status" value="1"/>
</dbReference>
<keyword evidence="5" id="KW-0597">Phosphoprotein</keyword>
<dbReference type="FunFam" id="3.30.200.20:FF:000212">
    <property type="entry name" value="Proline-rich receptor-like protein kinase PERK8"/>
    <property type="match status" value="1"/>
</dbReference>
<dbReference type="EMBL" id="JAATIP010000105">
    <property type="protein sequence ID" value="KAF4372476.1"/>
    <property type="molecule type" value="Genomic_DNA"/>
</dbReference>
<evidence type="ECO:0000256" key="8">
    <source>
        <dbReference type="ARBA" id="ARBA00022741"/>
    </source>
</evidence>
<dbReference type="PANTHER" id="PTHR47982">
    <property type="entry name" value="PROLINE-RICH RECEPTOR-LIKE PROTEIN KINASE PERK4"/>
    <property type="match status" value="1"/>
</dbReference>
<dbReference type="Gene3D" id="3.30.200.20">
    <property type="entry name" value="Phosphorylase Kinase, domain 1"/>
    <property type="match status" value="1"/>
</dbReference>
<dbReference type="GO" id="GO:0005524">
    <property type="term" value="F:ATP binding"/>
    <property type="evidence" value="ECO:0007669"/>
    <property type="project" value="UniProtKB-UniRule"/>
</dbReference>
<feature type="transmembrane region" description="Helical" evidence="17">
    <location>
        <begin position="75"/>
        <end position="100"/>
    </location>
</feature>
<feature type="region of interest" description="Disordered" evidence="16">
    <location>
        <begin position="532"/>
        <end position="567"/>
    </location>
</feature>
<accession>A0A7J6FP39</accession>
<name>A0A7J6FP39_CANSA</name>
<dbReference type="InterPro" id="IPR011009">
    <property type="entry name" value="Kinase-like_dom_sf"/>
</dbReference>
<evidence type="ECO:0000259" key="18">
    <source>
        <dbReference type="PROSITE" id="PS50011"/>
    </source>
</evidence>
<dbReference type="EMBL" id="JAATIQ010000021">
    <property type="protein sequence ID" value="KAF4399669.1"/>
    <property type="molecule type" value="Genomic_DNA"/>
</dbReference>
<dbReference type="InterPro" id="IPR017441">
    <property type="entry name" value="Protein_kinase_ATP_BS"/>
</dbReference>
<dbReference type="FunFam" id="1.10.510.10:FF:000239">
    <property type="entry name" value="Proline-rich receptor-like protein kinase PERK1"/>
    <property type="match status" value="1"/>
</dbReference>
<keyword evidence="3" id="KW-1003">Cell membrane</keyword>
<dbReference type="InterPro" id="IPR001245">
    <property type="entry name" value="Ser-Thr/Tyr_kinase_cat_dom"/>
</dbReference>
<evidence type="ECO:0000256" key="12">
    <source>
        <dbReference type="ARBA" id="ARBA00023136"/>
    </source>
</evidence>
<keyword evidence="11 17" id="KW-1133">Transmembrane helix</keyword>
<evidence type="ECO:0000256" key="15">
    <source>
        <dbReference type="PROSITE-ProRule" id="PRU10141"/>
    </source>
</evidence>
<sequence length="567" mass="61073">MSSLSPVISPTANATAMSPPPPPSPPVSPGVTLPPPTVLSPPDLIPAPATGLFNSSTPPPPSSPPGNGGLSTGTLVGMIVGIGIGGMSMLVAVCFFYILYRKYKKRKRRKQDLESNGGGGGGPPSHPKYGPPPGDPGQQLQQGNTPDNNKLVMFPKPTPPAGVVLNYPAASASSSSGSEKPPHILIPVKGSELSQGTFTHEELAKATDDFSPANLLGEGGFGYVHKGVLPSGKVVAVKQLKAGSGQGEREFKAEVEFIGRVHHRHLVSLVGYCSTGIQRMLVYEFVPNGTLEFHLHGKGRPTMSWPTRMKIAIGSARGMAYLHEDCQPKIIHRDIKAANILLDNDFEAKVADFGLAKSSLDTDTHVSTRVMGTFGYLAPEYASSGKLTDKSDVFSFGVVLLELITGHHPIDKFHNFTNDSMVEWARPLLVQALENGNFDGLVDPKLQNDYNPNEMTRMVACASACVRHSARLRPRMSLILRALEGHISLDELDEGVKPGDSTIYSSYGSQDYKSHQYKEDMEKFKKLALQSQEQVTSEYSLPSTESGLHPSASSTEDQQNTEENRRK</sequence>
<proteinExistence type="predicted"/>
<evidence type="ECO:0000256" key="7">
    <source>
        <dbReference type="ARBA" id="ARBA00022692"/>
    </source>
</evidence>
<dbReference type="SMART" id="SM00220">
    <property type="entry name" value="S_TKc"/>
    <property type="match status" value="1"/>
</dbReference>
<reference evidence="21 22" key="1">
    <citation type="journal article" date="2020" name="bioRxiv">
        <title>Sequence and annotation of 42 cannabis genomes reveals extensive copy number variation in cannabinoid synthesis and pathogen resistance genes.</title>
        <authorList>
            <person name="Mckernan K.J."/>
            <person name="Helbert Y."/>
            <person name="Kane L.T."/>
            <person name="Ebling H."/>
            <person name="Zhang L."/>
            <person name="Liu B."/>
            <person name="Eaton Z."/>
            <person name="Mclaughlin S."/>
            <person name="Kingan S."/>
            <person name="Baybayan P."/>
            <person name="Concepcion G."/>
            <person name="Jordan M."/>
            <person name="Riva A."/>
            <person name="Barbazuk W."/>
            <person name="Harkins T."/>
        </authorList>
    </citation>
    <scope>NUCLEOTIDE SEQUENCE [LARGE SCALE GENOMIC DNA]</scope>
    <source>
        <strain evidence="21 22">cv. Jamaican Lion 4</strain>
        <strain evidence="20">Father</strain>
        <strain evidence="19">Mother</strain>
        <tissue evidence="19">Leaf</tissue>
    </source>
</reference>
<dbReference type="InterPro" id="IPR008271">
    <property type="entry name" value="Ser/Thr_kinase_AS"/>
</dbReference>
<gene>
    <name evidence="19" type="ORF">F8388_027149</name>
    <name evidence="20" type="ORF">G4B88_022752</name>
</gene>
<evidence type="ECO:0000256" key="5">
    <source>
        <dbReference type="ARBA" id="ARBA00022553"/>
    </source>
</evidence>
<dbReference type="Gene3D" id="1.10.510.10">
    <property type="entry name" value="Transferase(Phosphotransferase) domain 1"/>
    <property type="match status" value="1"/>
</dbReference>
<evidence type="ECO:0000256" key="11">
    <source>
        <dbReference type="ARBA" id="ARBA00022989"/>
    </source>
</evidence>
<evidence type="ECO:0000256" key="1">
    <source>
        <dbReference type="ARBA" id="ARBA00004162"/>
    </source>
</evidence>
<feature type="compositionally biased region" description="Polar residues" evidence="16">
    <location>
        <begin position="532"/>
        <end position="558"/>
    </location>
</feature>
<dbReference type="InterPro" id="IPR000719">
    <property type="entry name" value="Prot_kinase_dom"/>
</dbReference>
<evidence type="ECO:0000256" key="6">
    <source>
        <dbReference type="ARBA" id="ARBA00022679"/>
    </source>
</evidence>
<evidence type="ECO:0000256" key="17">
    <source>
        <dbReference type="SAM" id="Phobius"/>
    </source>
</evidence>
<keyword evidence="10 15" id="KW-0067">ATP-binding</keyword>
<dbReference type="GO" id="GO:0004674">
    <property type="term" value="F:protein serine/threonine kinase activity"/>
    <property type="evidence" value="ECO:0007669"/>
    <property type="project" value="UniProtKB-KW"/>
</dbReference>
<evidence type="ECO:0000256" key="14">
    <source>
        <dbReference type="ARBA" id="ARBA00048679"/>
    </source>
</evidence>